<dbReference type="NCBIfam" id="TIGR00536">
    <property type="entry name" value="hemK_fam"/>
    <property type="match status" value="1"/>
</dbReference>
<proteinExistence type="inferred from homology"/>
<dbReference type="EMBL" id="FJNB01000012">
    <property type="protein sequence ID" value="CZR00632.1"/>
    <property type="molecule type" value="Genomic_DNA"/>
</dbReference>
<sequence length="282" mass="31961">MGESKQLSYQQALQNGALFLEQHEKSPLAAERLLLDRLGWTKTDLLMRFADPITDEEYKQYFSDIKEYVSGKPIQYIVGVEWFYGYPLKVTEATLIPRPETEELVQRALQCLEGKGPQKVLDIGTGSGAIAIAMKKERPQDEVTATDLSEEALAVAKENARQLGADIRFLQGDLLEPVQLETFDCIISNPPYISEDEIDLMDRSVLDFEPHSALFADHDGLDLYQKMAFTLPFHLKTDGCLFMEIGFNQGEKLLELYKKAFPDKMVTIEKDLSGLDRMLIVK</sequence>
<evidence type="ECO:0000313" key="10">
    <source>
        <dbReference type="Proteomes" id="UP000076878"/>
    </source>
</evidence>
<dbReference type="InterPro" id="IPR050320">
    <property type="entry name" value="N5-glutamine_MTase"/>
</dbReference>
<dbReference type="Pfam" id="PF05175">
    <property type="entry name" value="MTS"/>
    <property type="match status" value="1"/>
</dbReference>
<protein>
    <recommendedName>
        <fullName evidence="5">Release factor glutamine methyltransferase</fullName>
        <shortName evidence="5">RF MTase</shortName>
        <ecNumber evidence="5">2.1.1.297</ecNumber>
    </recommendedName>
    <alternativeName>
        <fullName evidence="5">N5-glutamine methyltransferase PrmC</fullName>
    </alternativeName>
    <alternativeName>
        <fullName evidence="5">Protein-(glutamine-N5) MTase PrmC</fullName>
    </alternativeName>
    <alternativeName>
        <fullName evidence="5">Protein-glutamine N-methyltransferase PrmC</fullName>
    </alternativeName>
</protein>
<dbReference type="PROSITE" id="PS00092">
    <property type="entry name" value="N6_MTASE"/>
    <property type="match status" value="1"/>
</dbReference>
<dbReference type="Gene3D" id="3.40.50.150">
    <property type="entry name" value="Vaccinia Virus protein VP39"/>
    <property type="match status" value="1"/>
</dbReference>
<dbReference type="InterPro" id="IPR019874">
    <property type="entry name" value="RF_methyltr_PrmC"/>
</dbReference>
<dbReference type="RefSeq" id="WP_068623134.1">
    <property type="nucleotide sequence ID" value="NZ_FJNB01000012.1"/>
</dbReference>
<evidence type="ECO:0000313" key="11">
    <source>
        <dbReference type="Proteomes" id="UP000199280"/>
    </source>
</evidence>
<dbReference type="EMBL" id="FNYT01000012">
    <property type="protein sequence ID" value="SEJ37884.1"/>
    <property type="molecule type" value="Genomic_DNA"/>
</dbReference>
<dbReference type="PANTHER" id="PTHR18895:SF74">
    <property type="entry name" value="MTRF1L RELEASE FACTOR GLUTAMINE METHYLTRANSFERASE"/>
    <property type="match status" value="1"/>
</dbReference>
<evidence type="ECO:0000313" key="8">
    <source>
        <dbReference type="EMBL" id="CZR00632.1"/>
    </source>
</evidence>
<dbReference type="Gene3D" id="1.10.8.10">
    <property type="entry name" value="DNA helicase RuvA subunit, C-terminal domain"/>
    <property type="match status" value="1"/>
</dbReference>
<feature type="domain" description="Methyltransferase small" evidence="6">
    <location>
        <begin position="109"/>
        <end position="197"/>
    </location>
</feature>
<organism evidence="8 10">
    <name type="scientific">Trichococcus ilyis</name>
    <dbReference type="NCBI Taxonomy" id="640938"/>
    <lineage>
        <taxon>Bacteria</taxon>
        <taxon>Bacillati</taxon>
        <taxon>Bacillota</taxon>
        <taxon>Bacilli</taxon>
        <taxon>Lactobacillales</taxon>
        <taxon>Carnobacteriaceae</taxon>
        <taxon>Trichococcus</taxon>
    </lineage>
</organism>
<feature type="binding site" evidence="5">
    <location>
        <begin position="189"/>
        <end position="192"/>
    </location>
    <ligand>
        <name>substrate</name>
    </ligand>
</feature>
<dbReference type="GO" id="GO:0102559">
    <property type="term" value="F:peptide chain release factor N(5)-glutamine methyltransferase activity"/>
    <property type="evidence" value="ECO:0007669"/>
    <property type="project" value="UniProtKB-EC"/>
</dbReference>
<comment type="similarity">
    <text evidence="5">Belongs to the protein N5-glutamine methyltransferase family. PrmC subfamily.</text>
</comment>
<evidence type="ECO:0000256" key="3">
    <source>
        <dbReference type="ARBA" id="ARBA00022691"/>
    </source>
</evidence>
<dbReference type="InterPro" id="IPR004556">
    <property type="entry name" value="HemK-like"/>
</dbReference>
<keyword evidence="1 5" id="KW-0489">Methyltransferase</keyword>
<evidence type="ECO:0000313" key="9">
    <source>
        <dbReference type="EMBL" id="SEJ37884.1"/>
    </source>
</evidence>
<evidence type="ECO:0000259" key="7">
    <source>
        <dbReference type="Pfam" id="PF17827"/>
    </source>
</evidence>
<feature type="domain" description="Release factor glutamine methyltransferase N-terminal" evidence="7">
    <location>
        <begin position="11"/>
        <end position="79"/>
    </location>
</feature>
<dbReference type="Proteomes" id="UP000199280">
    <property type="component" value="Unassembled WGS sequence"/>
</dbReference>
<dbReference type="CDD" id="cd02440">
    <property type="entry name" value="AdoMet_MTases"/>
    <property type="match status" value="1"/>
</dbReference>
<dbReference type="InterPro" id="IPR029063">
    <property type="entry name" value="SAM-dependent_MTases_sf"/>
</dbReference>
<dbReference type="EC" id="2.1.1.297" evidence="5"/>
<comment type="function">
    <text evidence="5">Methylates the class 1 translation termination release factors RF1/PrfA and RF2/PrfB on the glutamine residue of the universally conserved GGQ motif.</text>
</comment>
<evidence type="ECO:0000256" key="1">
    <source>
        <dbReference type="ARBA" id="ARBA00022603"/>
    </source>
</evidence>
<dbReference type="NCBIfam" id="TIGR03534">
    <property type="entry name" value="RF_mod_PrmC"/>
    <property type="match status" value="1"/>
</dbReference>
<accession>A0A143YZJ6</accession>
<name>A0A143YZJ6_9LACT</name>
<dbReference type="AlphaFoldDB" id="A0A143YZJ6"/>
<evidence type="ECO:0000256" key="4">
    <source>
        <dbReference type="ARBA" id="ARBA00048391"/>
    </source>
</evidence>
<feature type="binding site" evidence="5">
    <location>
        <position position="189"/>
    </location>
    <ligand>
        <name>S-adenosyl-L-methionine</name>
        <dbReference type="ChEBI" id="CHEBI:59789"/>
    </ligand>
</feature>
<dbReference type="Proteomes" id="UP000076878">
    <property type="component" value="Unassembled WGS sequence"/>
</dbReference>
<gene>
    <name evidence="5" type="primary">prmC</name>
    <name evidence="9" type="ORF">SAMN05216375_11252</name>
    <name evidence="8" type="ORF">TR210_1751</name>
</gene>
<comment type="catalytic activity">
    <reaction evidence="4 5">
        <text>L-glutaminyl-[peptide chain release factor] + S-adenosyl-L-methionine = N(5)-methyl-L-glutaminyl-[peptide chain release factor] + S-adenosyl-L-homocysteine + H(+)</text>
        <dbReference type="Rhea" id="RHEA:42896"/>
        <dbReference type="Rhea" id="RHEA-COMP:10271"/>
        <dbReference type="Rhea" id="RHEA-COMP:10272"/>
        <dbReference type="ChEBI" id="CHEBI:15378"/>
        <dbReference type="ChEBI" id="CHEBI:30011"/>
        <dbReference type="ChEBI" id="CHEBI:57856"/>
        <dbReference type="ChEBI" id="CHEBI:59789"/>
        <dbReference type="ChEBI" id="CHEBI:61891"/>
        <dbReference type="EC" id="2.1.1.297"/>
    </reaction>
</comment>
<evidence type="ECO:0000259" key="6">
    <source>
        <dbReference type="Pfam" id="PF05175"/>
    </source>
</evidence>
<keyword evidence="11" id="KW-1185">Reference proteome</keyword>
<reference evidence="8 10" key="1">
    <citation type="submission" date="2016-02" db="EMBL/GenBank/DDBJ databases">
        <authorList>
            <person name="Wen L."/>
            <person name="He K."/>
            <person name="Yang H."/>
        </authorList>
    </citation>
    <scope>NUCLEOTIDE SEQUENCE [LARGE SCALE GENOMIC DNA]</scope>
    <source>
        <strain evidence="8">Trichococcus_R210</strain>
    </source>
</reference>
<feature type="binding site" evidence="5">
    <location>
        <begin position="124"/>
        <end position="128"/>
    </location>
    <ligand>
        <name>S-adenosyl-L-methionine</name>
        <dbReference type="ChEBI" id="CHEBI:59789"/>
    </ligand>
</feature>
<dbReference type="OrthoDB" id="9800643at2"/>
<keyword evidence="3 5" id="KW-0949">S-adenosyl-L-methionine</keyword>
<evidence type="ECO:0000256" key="5">
    <source>
        <dbReference type="HAMAP-Rule" id="MF_02126"/>
    </source>
</evidence>
<dbReference type="GO" id="GO:0032259">
    <property type="term" value="P:methylation"/>
    <property type="evidence" value="ECO:0007669"/>
    <property type="project" value="UniProtKB-KW"/>
</dbReference>
<dbReference type="SUPFAM" id="SSF53335">
    <property type="entry name" value="S-adenosyl-L-methionine-dependent methyltransferases"/>
    <property type="match status" value="1"/>
</dbReference>
<dbReference type="InterPro" id="IPR002052">
    <property type="entry name" value="DNA_methylase_N6_adenine_CS"/>
</dbReference>
<feature type="binding site" evidence="5">
    <location>
        <position position="147"/>
    </location>
    <ligand>
        <name>S-adenosyl-L-methionine</name>
        <dbReference type="ChEBI" id="CHEBI:59789"/>
    </ligand>
</feature>
<keyword evidence="2 5" id="KW-0808">Transferase</keyword>
<dbReference type="Pfam" id="PF17827">
    <property type="entry name" value="PrmC_N"/>
    <property type="match status" value="1"/>
</dbReference>
<reference evidence="9 11" key="2">
    <citation type="submission" date="2016-10" db="EMBL/GenBank/DDBJ databases">
        <authorList>
            <person name="Varghese N."/>
            <person name="Submissions S."/>
        </authorList>
    </citation>
    <scope>NUCLEOTIDE SEQUENCE [LARGE SCALE GENOMIC DNA]</scope>
    <source>
        <strain evidence="9 11">DSM 22150</strain>
    </source>
</reference>
<evidence type="ECO:0000256" key="2">
    <source>
        <dbReference type="ARBA" id="ARBA00022679"/>
    </source>
</evidence>
<dbReference type="GO" id="GO:0003676">
    <property type="term" value="F:nucleic acid binding"/>
    <property type="evidence" value="ECO:0007669"/>
    <property type="project" value="InterPro"/>
</dbReference>
<dbReference type="PANTHER" id="PTHR18895">
    <property type="entry name" value="HEMK METHYLTRANSFERASE"/>
    <property type="match status" value="1"/>
</dbReference>
<dbReference type="InterPro" id="IPR007848">
    <property type="entry name" value="Small_mtfrase_dom"/>
</dbReference>
<dbReference type="STRING" id="640938.TR210_1751"/>
<comment type="caution">
    <text evidence="5">Lacks conserved residue(s) required for the propagation of feature annotation.</text>
</comment>
<dbReference type="InterPro" id="IPR040758">
    <property type="entry name" value="PrmC_N"/>
</dbReference>
<dbReference type="HAMAP" id="MF_02126">
    <property type="entry name" value="RF_methyltr_PrmC"/>
    <property type="match status" value="1"/>
</dbReference>